<dbReference type="GO" id="GO:0005031">
    <property type="term" value="F:tumor necrosis factor receptor activity"/>
    <property type="evidence" value="ECO:0007669"/>
    <property type="project" value="InterPro"/>
</dbReference>
<dbReference type="SMART" id="SM00208">
    <property type="entry name" value="TNFR"/>
    <property type="match status" value="4"/>
</dbReference>
<evidence type="ECO:0000313" key="23">
    <source>
        <dbReference type="RefSeq" id="XP_021539127.1"/>
    </source>
</evidence>
<dbReference type="InterPro" id="IPR051670">
    <property type="entry name" value="TNF_chemokine_rcpt-like"/>
</dbReference>
<reference evidence="23" key="1">
    <citation type="submission" date="2025-08" db="UniProtKB">
        <authorList>
            <consortium name="RefSeq"/>
        </authorList>
    </citation>
    <scope>IDENTIFICATION</scope>
    <source>
        <tissue evidence="23">Blood</tissue>
    </source>
</reference>
<evidence type="ECO:0000256" key="12">
    <source>
        <dbReference type="ARBA" id="ARBA00072355"/>
    </source>
</evidence>
<feature type="repeat" description="TNFR-Cys" evidence="17">
    <location>
        <begin position="119"/>
        <end position="161"/>
    </location>
</feature>
<comment type="caution">
    <text evidence="17">Lacks conserved residue(s) required for the propagation of feature annotation.</text>
</comment>
<evidence type="ECO:0000256" key="13">
    <source>
        <dbReference type="ARBA" id="ARBA00076336"/>
    </source>
</evidence>
<feature type="domain" description="TNFR-Cys" evidence="21">
    <location>
        <begin position="163"/>
        <end position="200"/>
    </location>
</feature>
<comment type="subunit">
    <text evidence="11">Binds to TRAF2. Interacts with BMX. Interacts (activated form) with XPNPEP3.</text>
</comment>
<dbReference type="GO" id="GO:0031643">
    <property type="term" value="P:positive regulation of myelination"/>
    <property type="evidence" value="ECO:0007669"/>
    <property type="project" value="TreeGrafter"/>
</dbReference>
<dbReference type="GO" id="GO:0043120">
    <property type="term" value="F:tumor necrosis factor binding"/>
    <property type="evidence" value="ECO:0007669"/>
    <property type="project" value="TreeGrafter"/>
</dbReference>
<feature type="chain" id="PRO_5016117102" description="Tumor necrosis factor receptor superfamily member 1B" evidence="20">
    <location>
        <begin position="23"/>
        <end position="464"/>
    </location>
</feature>
<keyword evidence="22" id="KW-1185">Reference proteome</keyword>
<dbReference type="GO" id="GO:0002724">
    <property type="term" value="P:regulation of T cell cytokine production"/>
    <property type="evidence" value="ECO:0007669"/>
    <property type="project" value="TreeGrafter"/>
</dbReference>
<evidence type="ECO:0000256" key="14">
    <source>
        <dbReference type="ARBA" id="ARBA00080423"/>
    </source>
</evidence>
<organism evidence="22 23">
    <name type="scientific">Neomonachus schauinslandi</name>
    <name type="common">Hawaiian monk seal</name>
    <name type="synonym">Monachus schauinslandi</name>
    <dbReference type="NCBI Taxonomy" id="29088"/>
    <lineage>
        <taxon>Eukaryota</taxon>
        <taxon>Metazoa</taxon>
        <taxon>Chordata</taxon>
        <taxon>Craniata</taxon>
        <taxon>Vertebrata</taxon>
        <taxon>Euteleostomi</taxon>
        <taxon>Mammalia</taxon>
        <taxon>Eutheria</taxon>
        <taxon>Laurasiatheria</taxon>
        <taxon>Carnivora</taxon>
        <taxon>Caniformia</taxon>
        <taxon>Pinnipedia</taxon>
        <taxon>Phocidae</taxon>
        <taxon>Monachinae</taxon>
        <taxon>Monachini</taxon>
        <taxon>Neomonachus</taxon>
    </lineage>
</organism>
<dbReference type="PRINTS" id="PR01919">
    <property type="entry name" value="TNFACTORR1B"/>
</dbReference>
<dbReference type="InterPro" id="IPR020411">
    <property type="entry name" value="TNFR_1B"/>
</dbReference>
<keyword evidence="5" id="KW-0677">Repeat</keyword>
<feature type="domain" description="TNFR-Cys" evidence="21">
    <location>
        <begin position="119"/>
        <end position="161"/>
    </location>
</feature>
<evidence type="ECO:0000256" key="3">
    <source>
        <dbReference type="ARBA" id="ARBA00022692"/>
    </source>
</evidence>
<dbReference type="PANTHER" id="PTHR47386:SF1">
    <property type="entry name" value="TUMOR NECROSIS FACTOR RECEPTOR SUPERFAMILY MEMBER 1B"/>
    <property type="match status" value="1"/>
</dbReference>
<evidence type="ECO:0000256" key="18">
    <source>
        <dbReference type="SAM" id="MobiDB-lite"/>
    </source>
</evidence>
<dbReference type="FunFam" id="2.10.50.10:FF:000036">
    <property type="entry name" value="Tumor necrosis factor receptor superfamily member 1B"/>
    <property type="match status" value="1"/>
</dbReference>
<dbReference type="InParanoid" id="A0A2Y9GJ81"/>
<feature type="disulfide bond" evidence="17">
    <location>
        <begin position="78"/>
        <end position="93"/>
    </location>
</feature>
<keyword evidence="3 19" id="KW-0812">Transmembrane</keyword>
<dbReference type="InterPro" id="IPR001368">
    <property type="entry name" value="TNFR/NGFR_Cys_rich_reg"/>
</dbReference>
<evidence type="ECO:0000256" key="11">
    <source>
        <dbReference type="ARBA" id="ARBA00063861"/>
    </source>
</evidence>
<dbReference type="GO" id="GO:0097191">
    <property type="term" value="P:extrinsic apoptotic signaling pathway"/>
    <property type="evidence" value="ECO:0007669"/>
    <property type="project" value="TreeGrafter"/>
</dbReference>
<dbReference type="GO" id="GO:0150079">
    <property type="term" value="P:negative regulation of neuroinflammatory response"/>
    <property type="evidence" value="ECO:0007669"/>
    <property type="project" value="TreeGrafter"/>
</dbReference>
<feature type="repeat" description="TNFR-Cys" evidence="17">
    <location>
        <begin position="77"/>
        <end position="118"/>
    </location>
</feature>
<evidence type="ECO:0000259" key="21">
    <source>
        <dbReference type="PROSITE" id="PS50050"/>
    </source>
</evidence>
<dbReference type="GO" id="GO:0016020">
    <property type="term" value="C:membrane"/>
    <property type="evidence" value="ECO:0007669"/>
    <property type="project" value="UniProtKB-SubCell"/>
</dbReference>
<evidence type="ECO:0000256" key="9">
    <source>
        <dbReference type="ARBA" id="ARBA00023170"/>
    </source>
</evidence>
<dbReference type="KEGG" id="nsu:110574678"/>
<evidence type="ECO:0000256" key="7">
    <source>
        <dbReference type="ARBA" id="ARBA00023136"/>
    </source>
</evidence>
<feature type="region of interest" description="Disordered" evidence="18">
    <location>
        <begin position="407"/>
        <end position="464"/>
    </location>
</feature>
<evidence type="ECO:0000256" key="6">
    <source>
        <dbReference type="ARBA" id="ARBA00022989"/>
    </source>
</evidence>
<proteinExistence type="predicted"/>
<dbReference type="InterPro" id="IPR033996">
    <property type="entry name" value="TNFRSF1B_N"/>
</dbReference>
<feature type="domain" description="TNFR-Cys" evidence="21">
    <location>
        <begin position="77"/>
        <end position="118"/>
    </location>
</feature>
<dbReference type="GO" id="GO:0051044">
    <property type="term" value="P:positive regulation of membrane protein ectodomain proteolysis"/>
    <property type="evidence" value="ECO:0007669"/>
    <property type="project" value="TreeGrafter"/>
</dbReference>
<dbReference type="PROSITE" id="PS50050">
    <property type="entry name" value="TNFR_NGFR_2"/>
    <property type="match status" value="4"/>
</dbReference>
<comment type="subcellular location">
    <subcellularLocation>
        <location evidence="1">Membrane</location>
        <topology evidence="1">Single-pass type I membrane protein</topology>
    </subcellularLocation>
</comment>
<dbReference type="GO" id="GO:0042129">
    <property type="term" value="P:regulation of T cell proliferation"/>
    <property type="evidence" value="ECO:0007669"/>
    <property type="project" value="TreeGrafter"/>
</dbReference>
<dbReference type="GO" id="GO:0008630">
    <property type="term" value="P:intrinsic apoptotic signaling pathway in response to DNA damage"/>
    <property type="evidence" value="ECO:0007669"/>
    <property type="project" value="TreeGrafter"/>
</dbReference>
<evidence type="ECO:0000256" key="5">
    <source>
        <dbReference type="ARBA" id="ARBA00022737"/>
    </source>
</evidence>
<feature type="disulfide bond" evidence="17">
    <location>
        <begin position="143"/>
        <end position="161"/>
    </location>
</feature>
<feature type="disulfide bond" evidence="17">
    <location>
        <begin position="57"/>
        <end position="75"/>
    </location>
</feature>
<keyword evidence="2" id="KW-0597">Phosphoprotein</keyword>
<dbReference type="RefSeq" id="XP_021539127.1">
    <property type="nucleotide sequence ID" value="XM_021683452.1"/>
</dbReference>
<feature type="compositionally biased region" description="Low complexity" evidence="18">
    <location>
        <begin position="320"/>
        <end position="339"/>
    </location>
</feature>
<gene>
    <name evidence="23" type="primary">TNFRSF1B</name>
</gene>
<evidence type="ECO:0000256" key="4">
    <source>
        <dbReference type="ARBA" id="ARBA00022729"/>
    </source>
</evidence>
<feature type="disulfide bond" evidence="17">
    <location>
        <begin position="54"/>
        <end position="67"/>
    </location>
</feature>
<feature type="domain" description="TNFR-Cys" evidence="21">
    <location>
        <begin position="39"/>
        <end position="75"/>
    </location>
</feature>
<dbReference type="AlphaFoldDB" id="A0A2Y9GJ81"/>
<dbReference type="Gene3D" id="2.10.50.10">
    <property type="entry name" value="Tumor Necrosis Factor Receptor, subunit A, domain 2"/>
    <property type="match status" value="2"/>
</dbReference>
<feature type="disulfide bond" evidence="17">
    <location>
        <begin position="100"/>
        <end position="118"/>
    </location>
</feature>
<evidence type="ECO:0000256" key="19">
    <source>
        <dbReference type="SAM" id="Phobius"/>
    </source>
</evidence>
<keyword evidence="7 19" id="KW-0472">Membrane</keyword>
<evidence type="ECO:0000313" key="22">
    <source>
        <dbReference type="Proteomes" id="UP000248481"/>
    </source>
</evidence>
<evidence type="ECO:0000256" key="17">
    <source>
        <dbReference type="PROSITE-ProRule" id="PRU00206"/>
    </source>
</evidence>
<feature type="repeat" description="TNFR-Cys" evidence="17">
    <location>
        <begin position="163"/>
        <end position="200"/>
    </location>
</feature>
<evidence type="ECO:0000256" key="2">
    <source>
        <dbReference type="ARBA" id="ARBA00022553"/>
    </source>
</evidence>
<evidence type="ECO:0000256" key="10">
    <source>
        <dbReference type="ARBA" id="ARBA00023180"/>
    </source>
</evidence>
<keyword evidence="4 20" id="KW-0732">Signal</keyword>
<evidence type="ECO:0000256" key="20">
    <source>
        <dbReference type="SAM" id="SignalP"/>
    </source>
</evidence>
<keyword evidence="9 23" id="KW-0675">Receptor</keyword>
<evidence type="ECO:0000256" key="16">
    <source>
        <dbReference type="ARBA" id="ARBA00082861"/>
    </source>
</evidence>
<accession>A0A2Y9GJ81</accession>
<dbReference type="GO" id="GO:0006954">
    <property type="term" value="P:inflammatory response"/>
    <property type="evidence" value="ECO:0007669"/>
    <property type="project" value="InterPro"/>
</dbReference>
<keyword evidence="8 17" id="KW-1015">Disulfide bond</keyword>
<dbReference type="FunFam" id="2.10.50.10:FF:000031">
    <property type="entry name" value="Tumor necrosis factor receptor superfamily member 1B"/>
    <property type="match status" value="1"/>
</dbReference>
<dbReference type="Pfam" id="PF00020">
    <property type="entry name" value="TNFR_c6"/>
    <property type="match status" value="3"/>
</dbReference>
<dbReference type="CDD" id="cd10577">
    <property type="entry name" value="TNFRSF1B"/>
    <property type="match status" value="1"/>
</dbReference>
<keyword evidence="6 19" id="KW-1133">Transmembrane helix</keyword>
<dbReference type="GO" id="GO:0048714">
    <property type="term" value="P:positive regulation of oligodendrocyte differentiation"/>
    <property type="evidence" value="ECO:0007669"/>
    <property type="project" value="TreeGrafter"/>
</dbReference>
<evidence type="ECO:0000256" key="1">
    <source>
        <dbReference type="ARBA" id="ARBA00004479"/>
    </source>
</evidence>
<feature type="compositionally biased region" description="Polar residues" evidence="18">
    <location>
        <begin position="214"/>
        <end position="227"/>
    </location>
</feature>
<feature type="repeat" description="TNFR-Cys" evidence="17">
    <location>
        <begin position="39"/>
        <end position="75"/>
    </location>
</feature>
<dbReference type="PROSITE" id="PS00652">
    <property type="entry name" value="TNFR_NGFR_1"/>
    <property type="match status" value="2"/>
</dbReference>
<feature type="region of interest" description="Disordered" evidence="18">
    <location>
        <begin position="200"/>
        <end position="253"/>
    </location>
</feature>
<evidence type="ECO:0000256" key="8">
    <source>
        <dbReference type="ARBA" id="ARBA00023157"/>
    </source>
</evidence>
<feature type="region of interest" description="Disordered" evidence="18">
    <location>
        <begin position="300"/>
        <end position="379"/>
    </location>
</feature>
<keyword evidence="10" id="KW-0325">Glycoprotein</keyword>
<sequence length="464" mass="47871">MAPAALWAALAVGLQLWGAGHAVPAQVASLPYAPEPGTTCRHREYFDQRAQMCCSTCPPGSHARSFCNKTSDTVCARCENSTYTQLWNWVPECLSCGSRCSPDQVETQACTREQNRICTCKPGWYCTLRRQEGCRLCALLRKCRPGFGVAKPGTATSDVVCTPCAPGTFSSTTSSTDTCRPHRICSSVATPGNASMDAVCTSVPPTLGTAPRPASTSQPGPTQSQRGEPTPGPSMAPSTSVLFPMVPSPPTEGLSTGDISLPIGLIVGVTALGLLIIGLVNCVIMTQKKKKPFCLQGEAKVPHGPADKARGTPGPEQQHLLTTAPSSSSSSLESSASTADGRAPARTQPPAAGAEKASGSGEARASSSSSAEPSSGGHGTQVNVTCIVNVCSGSDHGAQCASRASYTTGDVDASPSGSPDDEQVPFSKEECPFQSQPGAPETLLETSEDKPLPLGVPDAGMKSS</sequence>
<evidence type="ECO:0000256" key="15">
    <source>
        <dbReference type="ARBA" id="ARBA00080702"/>
    </source>
</evidence>
<feature type="transmembrane region" description="Helical" evidence="19">
    <location>
        <begin position="259"/>
        <end position="284"/>
    </location>
</feature>
<dbReference type="CTD" id="7133"/>
<name>A0A2Y9GJ81_NEOSC</name>
<feature type="compositionally biased region" description="Low complexity" evidence="18">
    <location>
        <begin position="349"/>
        <end position="375"/>
    </location>
</feature>
<dbReference type="Proteomes" id="UP000248481">
    <property type="component" value="Chromosome 4"/>
</dbReference>
<dbReference type="STRING" id="29088.A0A2Y9GJ81"/>
<dbReference type="SUPFAM" id="SSF57586">
    <property type="entry name" value="TNF receptor-like"/>
    <property type="match status" value="2"/>
</dbReference>
<protein>
    <recommendedName>
        <fullName evidence="12">Tumor necrosis factor receptor superfamily member 1B</fullName>
    </recommendedName>
    <alternativeName>
        <fullName evidence="13">Tumor necrosis factor receptor 2</fullName>
    </alternativeName>
    <alternativeName>
        <fullName evidence="16">Tumor necrosis factor receptor type II</fullName>
    </alternativeName>
    <alternativeName>
        <fullName evidence="15">p75</fullName>
    </alternativeName>
    <alternativeName>
        <fullName evidence="14">p80 TNF-alpha receptor</fullName>
    </alternativeName>
</protein>
<dbReference type="PANTHER" id="PTHR47386">
    <property type="entry name" value="TUMOR NECROSIS FACTOR RECEPTOR SUPERFAMILY MEMBER 1B"/>
    <property type="match status" value="1"/>
</dbReference>
<dbReference type="GeneID" id="110574678"/>
<feature type="disulfide bond" evidence="17">
    <location>
        <begin position="164"/>
        <end position="179"/>
    </location>
</feature>
<feature type="signal peptide" evidence="20">
    <location>
        <begin position="1"/>
        <end position="22"/>
    </location>
</feature>